<dbReference type="Proteomes" id="UP000501891">
    <property type="component" value="Chromosome"/>
</dbReference>
<keyword evidence="1" id="KW-0862">Zinc</keyword>
<dbReference type="Gene3D" id="3.40.630.10">
    <property type="entry name" value="Zn peptidases"/>
    <property type="match status" value="1"/>
</dbReference>
<dbReference type="Pfam" id="PF16221">
    <property type="entry name" value="HTH_47"/>
    <property type="match status" value="1"/>
</dbReference>
<dbReference type="InterPro" id="IPR032610">
    <property type="entry name" value="DUF2172"/>
</dbReference>
<feature type="domain" description="DUF2172" evidence="2">
    <location>
        <begin position="66"/>
        <end position="157"/>
    </location>
</feature>
<name>A0A858R7L0_9PROT</name>
<dbReference type="AlphaFoldDB" id="A0A858R7L0"/>
<dbReference type="EMBL" id="CP051775">
    <property type="protein sequence ID" value="QJE73388.1"/>
    <property type="molecule type" value="Genomic_DNA"/>
</dbReference>
<gene>
    <name evidence="5" type="ORF">HHL28_10040</name>
</gene>
<reference evidence="5" key="1">
    <citation type="submission" date="2020-04" db="EMBL/GenBank/DDBJ databases">
        <title>A desert anoxygenic phototrophic bacterium fixes CO2 using RubisCO under aerobic conditions.</title>
        <authorList>
            <person name="Tang K."/>
        </authorList>
    </citation>
    <scope>NUCLEOTIDE SEQUENCE [LARGE SCALE GENOMIC DNA]</scope>
    <source>
        <strain evidence="5">MIMtkB3</strain>
    </source>
</reference>
<evidence type="ECO:0000259" key="3">
    <source>
        <dbReference type="Pfam" id="PF16221"/>
    </source>
</evidence>
<proteinExistence type="predicted"/>
<evidence type="ECO:0000256" key="1">
    <source>
        <dbReference type="PIRSR" id="PIRSR015244-50"/>
    </source>
</evidence>
<protein>
    <submittedName>
        <fullName evidence="5">DUF4910 domain-containing protein</fullName>
    </submittedName>
</protein>
<dbReference type="Gene3D" id="1.10.10.10">
    <property type="entry name" value="Winged helix-like DNA-binding domain superfamily/Winged helix DNA-binding domain"/>
    <property type="match status" value="1"/>
</dbReference>
<keyword evidence="1" id="KW-0479">Metal-binding</keyword>
<evidence type="ECO:0000313" key="5">
    <source>
        <dbReference type="EMBL" id="QJE73388.1"/>
    </source>
</evidence>
<dbReference type="Pfam" id="PF16254">
    <property type="entry name" value="DUF4910"/>
    <property type="match status" value="1"/>
</dbReference>
<dbReference type="InterPro" id="IPR036388">
    <property type="entry name" value="WH-like_DNA-bd_sf"/>
</dbReference>
<dbReference type="SUPFAM" id="SSF53187">
    <property type="entry name" value="Zn-dependent exopeptidases"/>
    <property type="match status" value="1"/>
</dbReference>
<dbReference type="InterPro" id="IPR032589">
    <property type="entry name" value="DUF4910"/>
</dbReference>
<dbReference type="PIRSF" id="PIRSF015244">
    <property type="entry name" value="UCP015244"/>
    <property type="match status" value="1"/>
</dbReference>
<organism evidence="5 6">
    <name type="scientific">Aerophototrophica crusticola</name>
    <dbReference type="NCBI Taxonomy" id="1709002"/>
    <lineage>
        <taxon>Bacteria</taxon>
        <taxon>Pseudomonadati</taxon>
        <taxon>Pseudomonadota</taxon>
        <taxon>Alphaproteobacteria</taxon>
        <taxon>Rhodospirillales</taxon>
        <taxon>Rhodospirillaceae</taxon>
        <taxon>Aerophototrophica</taxon>
    </lineage>
</organism>
<feature type="binding site" evidence="1">
    <location>
        <position position="186"/>
    </location>
    <ligand>
        <name>Zn(2+)</name>
        <dbReference type="ChEBI" id="CHEBI:29105"/>
    </ligand>
</feature>
<feature type="domain" description="UCP01524 winged helix-turn-helix" evidence="3">
    <location>
        <begin position="362"/>
        <end position="433"/>
    </location>
</feature>
<evidence type="ECO:0000259" key="4">
    <source>
        <dbReference type="Pfam" id="PF16254"/>
    </source>
</evidence>
<dbReference type="KEGG" id="acru:HHL28_10040"/>
<dbReference type="InterPro" id="IPR012353">
    <property type="entry name" value="UCP015244"/>
</dbReference>
<comment type="cofactor">
    <cofactor evidence="1">
        <name>Zn(2+)</name>
        <dbReference type="ChEBI" id="CHEBI:29105"/>
    </cofactor>
    <text evidence="1">Binds 1 zinc ion per subunit.</text>
</comment>
<evidence type="ECO:0000259" key="2">
    <source>
        <dbReference type="Pfam" id="PF09940"/>
    </source>
</evidence>
<dbReference type="Pfam" id="PF09940">
    <property type="entry name" value="DUF2172"/>
    <property type="match status" value="1"/>
</dbReference>
<dbReference type="Gene3D" id="3.50.30.90">
    <property type="match status" value="1"/>
</dbReference>
<feature type="binding site" evidence="1">
    <location>
        <position position="192"/>
    </location>
    <ligand>
        <name>Zn(2+)</name>
        <dbReference type="ChEBI" id="CHEBI:29105"/>
    </ligand>
</feature>
<dbReference type="GO" id="GO:0046872">
    <property type="term" value="F:metal ion binding"/>
    <property type="evidence" value="ECO:0007669"/>
    <property type="project" value="UniProtKB-KW"/>
</dbReference>
<dbReference type="InterPro" id="IPR032622">
    <property type="entry name" value="UCP01524_HTH"/>
</dbReference>
<keyword evidence="6" id="KW-1185">Reference proteome</keyword>
<feature type="domain" description="DUF4910" evidence="4">
    <location>
        <begin position="16"/>
        <end position="353"/>
    </location>
</feature>
<evidence type="ECO:0000313" key="6">
    <source>
        <dbReference type="Proteomes" id="UP000501891"/>
    </source>
</evidence>
<accession>A0A858R7L0</accession>
<sequence length="440" mass="48788">MDGSFAKPPLTGEGMHALAAELYPICRSLTGDGVRRTLARVAREVPLEIVEVPTGTPVLDWEVPREWNIRAAWIETLDGRRVVDFADHALHILNYSRPIDMVVSREALAKHVHTLPQQPDLIPYRTAYYADTWGFCMAHRTWEAMTDPEYRVVVDSTLEPGRLTYGELHVPGTTEGDILVSLHVCHPQLANDNLSGLVVATALAQRLLNGPKRRLGVRFVFLPATIGAITWLARNEAAVDRVRHGLTLSCIGDPGPFHYKRSRREDAAIDRAVAHVLAARGVEHGILPFSPYGYDERQYCSPGYDLPVGCFMRGVHGTFPEYHTSADNLDFIRPEALAESLSVLAEVLDLLDADVTYARTDGGKGEPQLGRRGLYRQIAGQKDQGGLDQMAVLWVLNLADGKHRLLDMAERARMPFAKVRAAARACEEAGLLEVVPDTRR</sequence>
<feature type="binding site" evidence="1">
    <location>
        <position position="323"/>
    </location>
    <ligand>
        <name>Zn(2+)</name>
        <dbReference type="ChEBI" id="CHEBI:29105"/>
    </ligand>
</feature>